<reference evidence="2" key="1">
    <citation type="submission" date="2017-05" db="UniProtKB">
        <authorList>
            <consortium name="EnsemblMetazoa"/>
        </authorList>
    </citation>
    <scope>IDENTIFICATION</scope>
</reference>
<dbReference type="PANTHER" id="PTHR13803:SF36">
    <property type="entry name" value="TYPE A VON WILLEBRAND FACTOR DOMAIN-CONTAINING PROTEIN"/>
    <property type="match status" value="1"/>
</dbReference>
<dbReference type="OrthoDB" id="1724672at2759"/>
<dbReference type="EnsemblMetazoa" id="Aqu2.1.43444_001">
    <property type="protein sequence ID" value="Aqu2.1.43444_001"/>
    <property type="gene ID" value="Aqu2.1.43444"/>
</dbReference>
<feature type="region of interest" description="Disordered" evidence="1">
    <location>
        <begin position="654"/>
        <end position="701"/>
    </location>
</feature>
<dbReference type="GO" id="GO:0008270">
    <property type="term" value="F:zinc ion binding"/>
    <property type="evidence" value="ECO:0007669"/>
    <property type="project" value="TreeGrafter"/>
</dbReference>
<dbReference type="InterPro" id="IPR050550">
    <property type="entry name" value="SEC23_SEC24_subfamily"/>
</dbReference>
<name>A0A1X7VU90_AMPQE</name>
<feature type="region of interest" description="Disordered" evidence="1">
    <location>
        <begin position="1"/>
        <end position="189"/>
    </location>
</feature>
<protein>
    <submittedName>
        <fullName evidence="2">Uncharacterized protein</fullName>
    </submittedName>
</protein>
<feature type="region of interest" description="Disordered" evidence="1">
    <location>
        <begin position="835"/>
        <end position="865"/>
    </location>
</feature>
<feature type="compositionally biased region" description="Low complexity" evidence="1">
    <location>
        <begin position="841"/>
        <end position="860"/>
    </location>
</feature>
<dbReference type="GO" id="GO:0000149">
    <property type="term" value="F:SNARE binding"/>
    <property type="evidence" value="ECO:0007669"/>
    <property type="project" value="TreeGrafter"/>
</dbReference>
<sequence>MEWGSAYVYHGSSEDEMLSETELEEGMYLSLSDNSDDDDVSSPPLAVIPPAPQPQFRRNLTAKPPRLAPTLDDGSGEDTDDETEDDDDEEEGEQMIPRQSAYADLTFPNQQGQQQQQEEQSERGGENEGEYSSGKYVQIREMEQEIRDQAAKEPMRIAPQSTSATIPPPPPPPEPTPKASSYSVPAPPPIKQLHGIMKKEELKKQKRQRVRWDKSYRGRRNNASQGFKTRRADTNVLAVKFNTLQEAGHIHTGDAQFCSNPNCGAVVSHLTKLIGEEDAEKRVWNCEYCGTATELDIVNEEIPTEEDTTYLITPASIMAAEGGAPIAMDESLVVFCIDTSGSMCVTTKVSGQYDIRGAKEKRDKMMNSFPAEVLAELRQPEYRHMQARQQNVTYISRMESLQAAVDTHLSKLVHSEPNKRVSIVTFSDDVTIMGDGRMVPVTIAGDKLSNSKAVIDSGKEIPLPSTIRETQKALSKKIYSLEESGQTALGPAALASVVIASQKPGSRVVLCTDGLANVGLGSLDVAGGGKAYASAENFYEDLGDIAMDKGVTVNFLSIKGTDCRVAELGQVATRTGGEVTIVDPLTVTEEFGSILSNPVIATDVVTKIIVHNGMYFRTEDSKENVVVKQVGNVTADTEITYEYGVRKVTDKPSKKLSVQPKIKEEKEEEDDEGDIVKSKGDKSGASPSSDGGVPPQMIDGQPHLPFQLQIEYTNSDGDRCLRVITKAKPITTDRVKAEKEMDSAIISSHVGKKAAELTMHGEFTKARVSSLASQRMLQEHSRTSTERRRQYNNFCDRLVPLENELHRMQLSERSRGRNHSDNEEEYQLGSDLMSTSYAQPSRSSHIHSSGSSAVNHSSSRSAREMFRRQEMPDELALDVYRLCTDSSTSYNL</sequence>
<evidence type="ECO:0000256" key="1">
    <source>
        <dbReference type="SAM" id="MobiDB-lite"/>
    </source>
</evidence>
<organism evidence="2">
    <name type="scientific">Amphimedon queenslandica</name>
    <name type="common">Sponge</name>
    <dbReference type="NCBI Taxonomy" id="400682"/>
    <lineage>
        <taxon>Eukaryota</taxon>
        <taxon>Metazoa</taxon>
        <taxon>Porifera</taxon>
        <taxon>Demospongiae</taxon>
        <taxon>Heteroscleromorpha</taxon>
        <taxon>Haplosclerida</taxon>
        <taxon>Niphatidae</taxon>
        <taxon>Amphimedon</taxon>
    </lineage>
</organism>
<dbReference type="PANTHER" id="PTHR13803">
    <property type="entry name" value="SEC24-RELATED PROTEIN"/>
    <property type="match status" value="1"/>
</dbReference>
<dbReference type="GO" id="GO:0070971">
    <property type="term" value="C:endoplasmic reticulum exit site"/>
    <property type="evidence" value="ECO:0007669"/>
    <property type="project" value="TreeGrafter"/>
</dbReference>
<dbReference type="InterPro" id="IPR036465">
    <property type="entry name" value="vWFA_dom_sf"/>
</dbReference>
<dbReference type="GO" id="GO:0090110">
    <property type="term" value="P:COPII-coated vesicle cargo loading"/>
    <property type="evidence" value="ECO:0007669"/>
    <property type="project" value="TreeGrafter"/>
</dbReference>
<feature type="compositionally biased region" description="Basic and acidic residues" evidence="1">
    <location>
        <begin position="138"/>
        <end position="155"/>
    </location>
</feature>
<dbReference type="InParanoid" id="A0A1X7VU90"/>
<feature type="compositionally biased region" description="Acidic residues" evidence="1">
    <location>
        <begin position="74"/>
        <end position="93"/>
    </location>
</feature>
<feature type="region of interest" description="Disordered" evidence="1">
    <location>
        <begin position="202"/>
        <end position="225"/>
    </location>
</feature>
<dbReference type="AlphaFoldDB" id="A0A1X7VU90"/>
<dbReference type="SUPFAM" id="SSF53300">
    <property type="entry name" value="vWA-like"/>
    <property type="match status" value="1"/>
</dbReference>
<dbReference type="STRING" id="400682.A0A1X7VU90"/>
<proteinExistence type="predicted"/>
<feature type="compositionally biased region" description="Pro residues" evidence="1">
    <location>
        <begin position="166"/>
        <end position="176"/>
    </location>
</feature>
<dbReference type="CDD" id="cd20335">
    <property type="entry name" value="BRcat_RBR"/>
    <property type="match status" value="1"/>
</dbReference>
<dbReference type="Gene3D" id="3.40.50.410">
    <property type="entry name" value="von Willebrand factor, type A domain"/>
    <property type="match status" value="1"/>
</dbReference>
<accession>A0A1X7VU90</accession>
<dbReference type="GO" id="GO:0030127">
    <property type="term" value="C:COPII vesicle coat"/>
    <property type="evidence" value="ECO:0007669"/>
    <property type="project" value="TreeGrafter"/>
</dbReference>
<evidence type="ECO:0000313" key="2">
    <source>
        <dbReference type="EnsemblMetazoa" id="Aqu2.1.43444_001"/>
    </source>
</evidence>
<feature type="compositionally biased region" description="Acidic residues" evidence="1">
    <location>
        <begin position="14"/>
        <end position="25"/>
    </location>
</feature>